<name>A0AAD7GN64_9AGAR</name>
<gene>
    <name evidence="2" type="ORF">B0H16DRAFT_1644329</name>
</gene>
<evidence type="ECO:0000313" key="2">
    <source>
        <dbReference type="EMBL" id="KAJ7698859.1"/>
    </source>
</evidence>
<feature type="compositionally biased region" description="Low complexity" evidence="1">
    <location>
        <begin position="73"/>
        <end position="90"/>
    </location>
</feature>
<reference evidence="2" key="1">
    <citation type="submission" date="2023-03" db="EMBL/GenBank/DDBJ databases">
        <title>Massive genome expansion in bonnet fungi (Mycena s.s.) driven by repeated elements and novel gene families across ecological guilds.</title>
        <authorList>
            <consortium name="Lawrence Berkeley National Laboratory"/>
            <person name="Harder C.B."/>
            <person name="Miyauchi S."/>
            <person name="Viragh M."/>
            <person name="Kuo A."/>
            <person name="Thoen E."/>
            <person name="Andreopoulos B."/>
            <person name="Lu D."/>
            <person name="Skrede I."/>
            <person name="Drula E."/>
            <person name="Henrissat B."/>
            <person name="Morin E."/>
            <person name="Kohler A."/>
            <person name="Barry K."/>
            <person name="LaButti K."/>
            <person name="Morin E."/>
            <person name="Salamov A."/>
            <person name="Lipzen A."/>
            <person name="Mereny Z."/>
            <person name="Hegedus B."/>
            <person name="Baldrian P."/>
            <person name="Stursova M."/>
            <person name="Weitz H."/>
            <person name="Taylor A."/>
            <person name="Grigoriev I.V."/>
            <person name="Nagy L.G."/>
            <person name="Martin F."/>
            <person name="Kauserud H."/>
        </authorList>
    </citation>
    <scope>NUCLEOTIDE SEQUENCE</scope>
    <source>
        <strain evidence="2">CBHHK182m</strain>
    </source>
</reference>
<keyword evidence="3" id="KW-1185">Reference proteome</keyword>
<dbReference type="Proteomes" id="UP001215598">
    <property type="component" value="Unassembled WGS sequence"/>
</dbReference>
<sequence>MRARTRGGWWWKMWKWRRRRSTTGTRCAGTCGGGWSHPKYTPPPRGAPLRVPALPPPTHQCPHPRPHPPPTKFPTLPAERSPSVSLPSSSSFPSTFVFSNKVGGEGDADARYRAHTPLPTGHTTLTNTAALARRWNTCSRPIPPTVTPPSYTLPAMPTGVRTRAV</sequence>
<accession>A0AAD7GN64</accession>
<dbReference type="EMBL" id="JARKIB010000580">
    <property type="protein sequence ID" value="KAJ7698859.1"/>
    <property type="molecule type" value="Genomic_DNA"/>
</dbReference>
<organism evidence="2 3">
    <name type="scientific">Mycena metata</name>
    <dbReference type="NCBI Taxonomy" id="1033252"/>
    <lineage>
        <taxon>Eukaryota</taxon>
        <taxon>Fungi</taxon>
        <taxon>Dikarya</taxon>
        <taxon>Basidiomycota</taxon>
        <taxon>Agaricomycotina</taxon>
        <taxon>Agaricomycetes</taxon>
        <taxon>Agaricomycetidae</taxon>
        <taxon>Agaricales</taxon>
        <taxon>Marasmiineae</taxon>
        <taxon>Mycenaceae</taxon>
        <taxon>Mycena</taxon>
    </lineage>
</organism>
<evidence type="ECO:0000256" key="1">
    <source>
        <dbReference type="SAM" id="MobiDB-lite"/>
    </source>
</evidence>
<dbReference type="AlphaFoldDB" id="A0AAD7GN64"/>
<proteinExistence type="predicted"/>
<protein>
    <submittedName>
        <fullName evidence="2">Uncharacterized protein</fullName>
    </submittedName>
</protein>
<feature type="region of interest" description="Disordered" evidence="1">
    <location>
        <begin position="35"/>
        <end position="90"/>
    </location>
</feature>
<evidence type="ECO:0000313" key="3">
    <source>
        <dbReference type="Proteomes" id="UP001215598"/>
    </source>
</evidence>
<comment type="caution">
    <text evidence="2">The sequence shown here is derived from an EMBL/GenBank/DDBJ whole genome shotgun (WGS) entry which is preliminary data.</text>
</comment>